<dbReference type="GO" id="GO:0005524">
    <property type="term" value="F:ATP binding"/>
    <property type="evidence" value="ECO:0007669"/>
    <property type="project" value="UniProtKB-KW"/>
</dbReference>
<dbReference type="GO" id="GO:0016301">
    <property type="term" value="F:kinase activity"/>
    <property type="evidence" value="ECO:0007669"/>
    <property type="project" value="TreeGrafter"/>
</dbReference>
<dbReference type="InterPro" id="IPR052648">
    <property type="entry name" value="Ser-tRNA(Sec)_kinase"/>
</dbReference>
<dbReference type="EMBL" id="BEGY01000003">
    <property type="protein sequence ID" value="GAX73447.1"/>
    <property type="molecule type" value="Genomic_DNA"/>
</dbReference>
<dbReference type="PANTHER" id="PTHR20873:SF0">
    <property type="entry name" value="L-SERYL-TRNA(SEC) KINASE"/>
    <property type="match status" value="1"/>
</dbReference>
<protein>
    <recommendedName>
        <fullName evidence="5">L-seryl-tRNA(Sec) kinase</fullName>
    </recommendedName>
</protein>
<evidence type="ECO:0000313" key="3">
    <source>
        <dbReference type="EMBL" id="GAX73447.1"/>
    </source>
</evidence>
<organism evidence="3 4">
    <name type="scientific">Chlamydomonas eustigma</name>
    <dbReference type="NCBI Taxonomy" id="1157962"/>
    <lineage>
        <taxon>Eukaryota</taxon>
        <taxon>Viridiplantae</taxon>
        <taxon>Chlorophyta</taxon>
        <taxon>core chlorophytes</taxon>
        <taxon>Chlorophyceae</taxon>
        <taxon>CS clade</taxon>
        <taxon>Chlamydomonadales</taxon>
        <taxon>Chlamydomonadaceae</taxon>
        <taxon>Chlamydomonas</taxon>
    </lineage>
</organism>
<comment type="caution">
    <text evidence="3">The sequence shown here is derived from an EMBL/GenBank/DDBJ whole genome shotgun (WGS) entry which is preliminary data.</text>
</comment>
<dbReference type="Proteomes" id="UP000232323">
    <property type="component" value="Unassembled WGS sequence"/>
</dbReference>
<evidence type="ECO:0000256" key="1">
    <source>
        <dbReference type="ARBA" id="ARBA00022741"/>
    </source>
</evidence>
<name>A0A250WRH2_9CHLO</name>
<keyword evidence="4" id="KW-1185">Reference proteome</keyword>
<evidence type="ECO:0000313" key="4">
    <source>
        <dbReference type="Proteomes" id="UP000232323"/>
    </source>
</evidence>
<dbReference type="InterPro" id="IPR013641">
    <property type="entry name" value="KTI12/PSTK"/>
</dbReference>
<dbReference type="InterPro" id="IPR027417">
    <property type="entry name" value="P-loop_NTPase"/>
</dbReference>
<evidence type="ECO:0000256" key="2">
    <source>
        <dbReference type="ARBA" id="ARBA00022840"/>
    </source>
</evidence>
<keyword evidence="2" id="KW-0067">ATP-binding</keyword>
<evidence type="ECO:0008006" key="5">
    <source>
        <dbReference type="Google" id="ProtNLM"/>
    </source>
</evidence>
<accession>A0A250WRH2</accession>
<dbReference type="PANTHER" id="PTHR20873">
    <property type="entry name" value="L-SERYL-TRNA(SEC) KINASE"/>
    <property type="match status" value="1"/>
</dbReference>
<gene>
    <name evidence="3" type="ORF">CEUSTIGMA_g899.t1</name>
</gene>
<dbReference type="AlphaFoldDB" id="A0A250WRH2"/>
<dbReference type="SUPFAM" id="SSF52540">
    <property type="entry name" value="P-loop containing nucleoside triphosphate hydrolases"/>
    <property type="match status" value="1"/>
</dbReference>
<dbReference type="GO" id="GO:0000049">
    <property type="term" value="F:tRNA binding"/>
    <property type="evidence" value="ECO:0007669"/>
    <property type="project" value="TreeGrafter"/>
</dbReference>
<reference evidence="3 4" key="1">
    <citation type="submission" date="2017-08" db="EMBL/GenBank/DDBJ databases">
        <title>Acidophilic green algal genome provides insights into adaptation to an acidic environment.</title>
        <authorList>
            <person name="Hirooka S."/>
            <person name="Hirose Y."/>
            <person name="Kanesaki Y."/>
            <person name="Higuchi S."/>
            <person name="Fujiwara T."/>
            <person name="Onuma R."/>
            <person name="Era A."/>
            <person name="Ohbayashi R."/>
            <person name="Uzuka A."/>
            <person name="Nozaki H."/>
            <person name="Yoshikawa H."/>
            <person name="Miyagishima S.Y."/>
        </authorList>
    </citation>
    <scope>NUCLEOTIDE SEQUENCE [LARGE SCALE GENOMIC DNA]</scope>
    <source>
        <strain evidence="3 4">NIES-2499</strain>
    </source>
</reference>
<dbReference type="Pfam" id="PF08433">
    <property type="entry name" value="KTI12"/>
    <property type="match status" value="1"/>
</dbReference>
<dbReference type="OrthoDB" id="549411at2759"/>
<sequence length="366" mass="40996">MITNVIYEGKNPSVCILVLCGLPGCGKTTLSKGLVSVALADKTENFHVVHLNFDDLLLDQLDTAQTHFSPEEWKSSRQTAFSRLEAIVSGKEHHWIGTNTPCSHGGVDQHYLHGGMDKEHVPYQPRTGHAGAPLLIVVDDNMQYRSMRYRCYQIARKYNAAFLQIYMECPLQLSLQRNAARSGASNHTKCIEDATRQDLRVPDASILRMATVLEPPNSTLNPWESCVLTCSALEPNNTALWLRVLDWVNTSWSQYPPNLPLIDEDQLQAKLQEARSATAASMLHQLDVHSRAQLSDLLSETPDAMKRDVATKMNCMRRQMLEECKKKLAEPFAGEASRCDPSEVFSAFLSKFKAVLSSSLQECFNN</sequence>
<proteinExistence type="predicted"/>
<keyword evidence="1" id="KW-0547">Nucleotide-binding</keyword>
<dbReference type="Gene3D" id="3.40.50.300">
    <property type="entry name" value="P-loop containing nucleotide triphosphate hydrolases"/>
    <property type="match status" value="1"/>
</dbReference>
<dbReference type="STRING" id="1157962.A0A250WRH2"/>